<comment type="caution">
    <text evidence="2">The sequence shown here is derived from an EMBL/GenBank/DDBJ whole genome shotgun (WGS) entry which is preliminary data.</text>
</comment>
<dbReference type="RefSeq" id="WP_115844270.1">
    <property type="nucleotide sequence ID" value="NZ_CP183976.1"/>
</dbReference>
<feature type="region of interest" description="Disordered" evidence="1">
    <location>
        <begin position="63"/>
        <end position="83"/>
    </location>
</feature>
<protein>
    <submittedName>
        <fullName evidence="2">DUF3426 domain-containing protein</fullName>
    </submittedName>
</protein>
<evidence type="ECO:0000313" key="2">
    <source>
        <dbReference type="EMBL" id="RDY65696.1"/>
    </source>
</evidence>
<sequence length="298" mass="31906">MFVPCPHCGFLVALIVRPDGAPQRCPRCDGLVQDEASTESSVEETVSTIEDARPGEPILATSHATDDAAPIDATSDATTVTPATTDEAVDAGDGTIESPSPTYEDAIAAATVGGTPARPAKRTARPRRKGAPSFARHGVQHAATRTHWGWHAGIAALALLFALQLLLAQRHELAADPRWRPLVTGACGVLRCDVPAWREPAAFTMLQRSVRPQPNAPGVLAVDASFRNDARWPQPWPTLVLSLSDVDGRPVGVRAFAPAEYRGAHRPDDRLLPGQSANVTFQVIEPAPRIVAFTFDFR</sequence>
<dbReference type="Proteomes" id="UP000256829">
    <property type="component" value="Unassembled WGS sequence"/>
</dbReference>
<keyword evidence="3" id="KW-1185">Reference proteome</keyword>
<dbReference type="InterPro" id="IPR021834">
    <property type="entry name" value="DUF3426"/>
</dbReference>
<evidence type="ECO:0000256" key="1">
    <source>
        <dbReference type="SAM" id="MobiDB-lite"/>
    </source>
</evidence>
<organism evidence="2 3">
    <name type="scientific">Lysobacter soli</name>
    <dbReference type="NCBI Taxonomy" id="453783"/>
    <lineage>
        <taxon>Bacteria</taxon>
        <taxon>Pseudomonadati</taxon>
        <taxon>Pseudomonadota</taxon>
        <taxon>Gammaproteobacteria</taxon>
        <taxon>Lysobacterales</taxon>
        <taxon>Lysobacteraceae</taxon>
        <taxon>Lysobacter</taxon>
    </lineage>
</organism>
<feature type="compositionally biased region" description="Basic residues" evidence="1">
    <location>
        <begin position="119"/>
        <end position="130"/>
    </location>
</feature>
<evidence type="ECO:0000313" key="3">
    <source>
        <dbReference type="Proteomes" id="UP000256829"/>
    </source>
</evidence>
<feature type="region of interest" description="Disordered" evidence="1">
    <location>
        <begin position="114"/>
        <end position="138"/>
    </location>
</feature>
<dbReference type="EMBL" id="QTJR01000015">
    <property type="protein sequence ID" value="RDY65696.1"/>
    <property type="molecule type" value="Genomic_DNA"/>
</dbReference>
<accession>A0A3D8V8I2</accession>
<name>A0A3D8V8I2_9GAMM</name>
<dbReference type="AlphaFoldDB" id="A0A3D8V8I2"/>
<dbReference type="Pfam" id="PF11906">
    <property type="entry name" value="DUF3426"/>
    <property type="match status" value="1"/>
</dbReference>
<feature type="compositionally biased region" description="Low complexity" evidence="1">
    <location>
        <begin position="72"/>
        <end position="83"/>
    </location>
</feature>
<gene>
    <name evidence="2" type="ORF">DX912_16430</name>
</gene>
<proteinExistence type="predicted"/>
<reference evidence="2 3" key="1">
    <citation type="submission" date="2018-08" db="EMBL/GenBank/DDBJ databases">
        <title>Lysobacter soli KCTC 22011, whole genome shotgun sequence.</title>
        <authorList>
            <person name="Zhang X."/>
            <person name="Feng G."/>
            <person name="Zhu H."/>
        </authorList>
    </citation>
    <scope>NUCLEOTIDE SEQUENCE [LARGE SCALE GENOMIC DNA]</scope>
    <source>
        <strain evidence="2 3">KCTC 22011</strain>
    </source>
</reference>